<dbReference type="EMBL" id="CACVAQ010000497">
    <property type="protein sequence ID" value="CAA6829484.1"/>
    <property type="molecule type" value="Genomic_DNA"/>
</dbReference>
<sequence>MRRYFFCLIIGLFIAGQTEVKGQYYDQTIGFRGGTSFEISYKRFIFYTPNVQQAIEGLVGVQLDEGISFPTILYDAPQNNGYVFEALWVLHVDLGFDTNFSGFAGAGGYLGAYTETGRDPFFGGGFTAVFGVEYTFSHAPVSVSIDWKPIVGFPRLSLARGGLTLRYIIATTWQ</sequence>
<evidence type="ECO:0000313" key="1">
    <source>
        <dbReference type="EMBL" id="CAA6829484.1"/>
    </source>
</evidence>
<evidence type="ECO:0008006" key="2">
    <source>
        <dbReference type="Google" id="ProtNLM"/>
    </source>
</evidence>
<protein>
    <recommendedName>
        <fullName evidence="2">Outer membrane protein beta-barrel domain-containing protein</fullName>
    </recommendedName>
</protein>
<name>A0A6S6UHL2_9BACT</name>
<gene>
    <name evidence="1" type="ORF">HELGO_WM24810</name>
</gene>
<reference evidence="1" key="1">
    <citation type="submission" date="2020-01" db="EMBL/GenBank/DDBJ databases">
        <authorList>
            <person name="Meier V. D."/>
            <person name="Meier V D."/>
        </authorList>
    </citation>
    <scope>NUCLEOTIDE SEQUENCE</scope>
    <source>
        <strain evidence="1">HLG_WM_MAG_10</strain>
    </source>
</reference>
<dbReference type="AlphaFoldDB" id="A0A6S6UHL2"/>
<accession>A0A6S6UHL2</accession>
<proteinExistence type="predicted"/>
<organism evidence="1">
    <name type="scientific">uncultured Aureispira sp</name>
    <dbReference type="NCBI Taxonomy" id="1331704"/>
    <lineage>
        <taxon>Bacteria</taxon>
        <taxon>Pseudomonadati</taxon>
        <taxon>Bacteroidota</taxon>
        <taxon>Saprospiria</taxon>
        <taxon>Saprospirales</taxon>
        <taxon>Saprospiraceae</taxon>
        <taxon>Aureispira</taxon>
        <taxon>environmental samples</taxon>
    </lineage>
</organism>